<organism evidence="1 2">
    <name type="scientific">Trametes pubescens</name>
    <name type="common">White-rot fungus</name>
    <dbReference type="NCBI Taxonomy" id="154538"/>
    <lineage>
        <taxon>Eukaryota</taxon>
        <taxon>Fungi</taxon>
        <taxon>Dikarya</taxon>
        <taxon>Basidiomycota</taxon>
        <taxon>Agaricomycotina</taxon>
        <taxon>Agaricomycetes</taxon>
        <taxon>Polyporales</taxon>
        <taxon>Polyporaceae</taxon>
        <taxon>Trametes</taxon>
    </lineage>
</organism>
<dbReference type="EMBL" id="MNAD01000280">
    <property type="protein sequence ID" value="OJT14513.1"/>
    <property type="molecule type" value="Genomic_DNA"/>
</dbReference>
<dbReference type="Proteomes" id="UP000184267">
    <property type="component" value="Unassembled WGS sequence"/>
</dbReference>
<gene>
    <name evidence="1" type="ORF">TRAPUB_8916</name>
</gene>
<dbReference type="AlphaFoldDB" id="A0A1M2W3Y4"/>
<evidence type="ECO:0000313" key="1">
    <source>
        <dbReference type="EMBL" id="OJT14513.1"/>
    </source>
</evidence>
<comment type="caution">
    <text evidence="1">The sequence shown here is derived from an EMBL/GenBank/DDBJ whole genome shotgun (WGS) entry which is preliminary data.</text>
</comment>
<sequence>MGMPIIPAAKLNCPDEGENISENTDELMQIPAGTAYVERITGNDFGVGEAWVFCAS</sequence>
<protein>
    <submittedName>
        <fullName evidence="1">Uncharacterized protein</fullName>
    </submittedName>
</protein>
<reference evidence="1 2" key="1">
    <citation type="submission" date="2016-10" db="EMBL/GenBank/DDBJ databases">
        <title>Genome sequence of the basidiomycete white-rot fungus Trametes pubescens.</title>
        <authorList>
            <person name="Makela M.R."/>
            <person name="Granchi Z."/>
            <person name="Peng M."/>
            <person name="De Vries R.P."/>
            <person name="Grigoriev I."/>
            <person name="Riley R."/>
            <person name="Hilden K."/>
        </authorList>
    </citation>
    <scope>NUCLEOTIDE SEQUENCE [LARGE SCALE GENOMIC DNA]</scope>
    <source>
        <strain evidence="1 2">FBCC735</strain>
    </source>
</reference>
<keyword evidence="2" id="KW-1185">Reference proteome</keyword>
<accession>A0A1M2W3Y4</accession>
<proteinExistence type="predicted"/>
<evidence type="ECO:0000313" key="2">
    <source>
        <dbReference type="Proteomes" id="UP000184267"/>
    </source>
</evidence>
<name>A0A1M2W3Y4_TRAPU</name>